<organism evidence="3 4">
    <name type="scientific">Noviluteimonas caseinilytica</name>
    <dbReference type="NCBI Taxonomy" id="2675101"/>
    <lineage>
        <taxon>Bacteria</taxon>
        <taxon>Pseudomonadati</taxon>
        <taxon>Pseudomonadota</taxon>
        <taxon>Gammaproteobacteria</taxon>
        <taxon>Lysobacterales</taxon>
        <taxon>Lysobacteraceae</taxon>
        <taxon>Noviluteimonas</taxon>
    </lineage>
</organism>
<dbReference type="PROSITE" id="PS51257">
    <property type="entry name" value="PROKAR_LIPOPROTEIN"/>
    <property type="match status" value="1"/>
</dbReference>
<gene>
    <name evidence="3" type="ORF">LYSCAS_03010</name>
</gene>
<evidence type="ECO:0000256" key="2">
    <source>
        <dbReference type="SAM" id="SignalP"/>
    </source>
</evidence>
<feature type="chain" id="PRO_5046220611" description="Lipoprotein" evidence="2">
    <location>
        <begin position="20"/>
        <end position="133"/>
    </location>
</feature>
<keyword evidence="4" id="KW-1185">Reference proteome</keyword>
<keyword evidence="2" id="KW-0732">Signal</keyword>
<evidence type="ECO:0008006" key="5">
    <source>
        <dbReference type="Google" id="ProtNLM"/>
    </source>
</evidence>
<evidence type="ECO:0000313" key="4">
    <source>
        <dbReference type="Proteomes" id="UP000681317"/>
    </source>
</evidence>
<feature type="region of interest" description="Disordered" evidence="1">
    <location>
        <begin position="20"/>
        <end position="48"/>
    </location>
</feature>
<evidence type="ECO:0000313" key="3">
    <source>
        <dbReference type="EMBL" id="BCT91277.1"/>
    </source>
</evidence>
<accession>A0ABN6FTF0</accession>
<reference evidence="3 4" key="1">
    <citation type="submission" date="2021-03" db="EMBL/GenBank/DDBJ databases">
        <title>Complete Genome Sequences of Two Lysobacter Strains Isolated from Sea Water (Lysobacter caseinilyticus) and Soil (Lysobacter helvus) in South Korea.</title>
        <authorList>
            <person name="Watanabe Y."/>
            <person name="Arakawa K."/>
        </authorList>
    </citation>
    <scope>NUCLEOTIDE SEQUENCE [LARGE SCALE GENOMIC DNA]</scope>
    <source>
        <strain evidence="3 4">KVB24</strain>
    </source>
</reference>
<dbReference type="EMBL" id="AP024545">
    <property type="protein sequence ID" value="BCT91277.1"/>
    <property type="molecule type" value="Genomic_DNA"/>
</dbReference>
<dbReference type="Proteomes" id="UP000681317">
    <property type="component" value="Chromosome"/>
</dbReference>
<sequence length="133" mass="13754">MLRSLTAAVLIATAMSACASTAGTTTPPEESSMRTVASGQSTAMAQGESVRLSDGATLQFVSVPQDSRCPPKVQCIRAGDADIEFAFTPAGGTATTVTPNLPEAPTKPIGAWKLTVEQLTFGDAPKVTVRIDR</sequence>
<proteinExistence type="predicted"/>
<protein>
    <recommendedName>
        <fullName evidence="5">Lipoprotein</fullName>
    </recommendedName>
</protein>
<feature type="compositionally biased region" description="Polar residues" evidence="1">
    <location>
        <begin position="20"/>
        <end position="44"/>
    </location>
</feature>
<feature type="signal peptide" evidence="2">
    <location>
        <begin position="1"/>
        <end position="19"/>
    </location>
</feature>
<evidence type="ECO:0000256" key="1">
    <source>
        <dbReference type="SAM" id="MobiDB-lite"/>
    </source>
</evidence>
<name>A0ABN6FTF0_9GAMM</name>